<evidence type="ECO:0000256" key="1">
    <source>
        <dbReference type="SAM" id="MobiDB-lite"/>
    </source>
</evidence>
<reference evidence="4" key="1">
    <citation type="submission" date="2016-10" db="EMBL/GenBank/DDBJ databases">
        <authorList>
            <person name="Varghese N."/>
            <person name="Submissions S."/>
        </authorList>
    </citation>
    <scope>NUCLEOTIDE SEQUENCE [LARGE SCALE GENOMIC DNA]</scope>
    <source>
        <strain evidence="4">CGMCC 1.11022</strain>
    </source>
</reference>
<dbReference type="RefSeq" id="WP_208602475.1">
    <property type="nucleotide sequence ID" value="NZ_FNEE01000002.1"/>
</dbReference>
<name>A0A1G8L130_9HYPH</name>
<evidence type="ECO:0000256" key="2">
    <source>
        <dbReference type="SAM" id="Phobius"/>
    </source>
</evidence>
<feature type="transmembrane region" description="Helical" evidence="2">
    <location>
        <begin position="25"/>
        <end position="48"/>
    </location>
</feature>
<keyword evidence="4" id="KW-1185">Reference proteome</keyword>
<keyword evidence="2" id="KW-0472">Membrane</keyword>
<feature type="region of interest" description="Disordered" evidence="1">
    <location>
        <begin position="149"/>
        <end position="171"/>
    </location>
</feature>
<sequence>MSEAMHPLAPHHLPGFIVAPGETDVLFTGTVIFIIALLMMLGSLYFWLHSLPERIAHGASQVQFQLVAVLALLALFTHINVFWVAALLLAIVPIPDFWTPLSTMAESLSRMAADRRQAPAPAASAPEAIAAGSPLSVNDAPFSQVRVVELEAPSTPPDDQHRVPANEERRP</sequence>
<protein>
    <submittedName>
        <fullName evidence="3">Uncharacterized protein</fullName>
    </submittedName>
</protein>
<keyword evidence="2" id="KW-0812">Transmembrane</keyword>
<feature type="compositionally biased region" description="Basic and acidic residues" evidence="1">
    <location>
        <begin position="158"/>
        <end position="171"/>
    </location>
</feature>
<dbReference type="Proteomes" id="UP000198894">
    <property type="component" value="Unassembled WGS sequence"/>
</dbReference>
<gene>
    <name evidence="3" type="ORF">SAMN05428953_102108</name>
</gene>
<evidence type="ECO:0000313" key="4">
    <source>
        <dbReference type="Proteomes" id="UP000198894"/>
    </source>
</evidence>
<dbReference type="EMBL" id="FNEE01000002">
    <property type="protein sequence ID" value="SDI49425.1"/>
    <property type="molecule type" value="Genomic_DNA"/>
</dbReference>
<keyword evidence="2" id="KW-1133">Transmembrane helix</keyword>
<evidence type="ECO:0000313" key="3">
    <source>
        <dbReference type="EMBL" id="SDI49425.1"/>
    </source>
</evidence>
<proteinExistence type="predicted"/>
<dbReference type="AlphaFoldDB" id="A0A1G8L130"/>
<organism evidence="3 4">
    <name type="scientific">Mesorhizobium muleiense</name>
    <dbReference type="NCBI Taxonomy" id="1004279"/>
    <lineage>
        <taxon>Bacteria</taxon>
        <taxon>Pseudomonadati</taxon>
        <taxon>Pseudomonadota</taxon>
        <taxon>Alphaproteobacteria</taxon>
        <taxon>Hyphomicrobiales</taxon>
        <taxon>Phyllobacteriaceae</taxon>
        <taxon>Mesorhizobium</taxon>
    </lineage>
</organism>
<feature type="transmembrane region" description="Helical" evidence="2">
    <location>
        <begin position="69"/>
        <end position="94"/>
    </location>
</feature>
<accession>A0A1G8L130</accession>